<organism evidence="2 3">
    <name type="scientific">Myxococcus llanfairpwllgwyngyllgogerychwyrndrobwllllantysiliogogogochensis</name>
    <dbReference type="NCBI Taxonomy" id="2590453"/>
    <lineage>
        <taxon>Bacteria</taxon>
        <taxon>Pseudomonadati</taxon>
        <taxon>Myxococcota</taxon>
        <taxon>Myxococcia</taxon>
        <taxon>Myxococcales</taxon>
        <taxon>Cystobacterineae</taxon>
        <taxon>Myxococcaceae</taxon>
        <taxon>Myxococcus</taxon>
    </lineage>
</organism>
<comment type="caution">
    <text evidence="2">The sequence shown here is derived from an EMBL/GenBank/DDBJ whole genome shotgun (WGS) entry which is preliminary data.</text>
</comment>
<keyword evidence="1" id="KW-1133">Transmembrane helix</keyword>
<dbReference type="RefSeq" id="WP_141644126.1">
    <property type="nucleotide sequence ID" value="NZ_VIFM01000075.1"/>
</dbReference>
<keyword evidence="1" id="KW-0812">Transmembrane</keyword>
<protein>
    <submittedName>
        <fullName evidence="2">Uncharacterized protein</fullName>
    </submittedName>
</protein>
<dbReference type="Proteomes" id="UP000315369">
    <property type="component" value="Unassembled WGS sequence"/>
</dbReference>
<accession>A0A540WYV2</accession>
<keyword evidence="3" id="KW-1185">Reference proteome</keyword>
<dbReference type="AlphaFoldDB" id="A0A540WYV2"/>
<keyword evidence="1" id="KW-0472">Membrane</keyword>
<evidence type="ECO:0000313" key="2">
    <source>
        <dbReference type="EMBL" id="TQF14189.1"/>
    </source>
</evidence>
<dbReference type="OrthoDB" id="9948539at2"/>
<proteinExistence type="predicted"/>
<gene>
    <name evidence="2" type="ORF">FJV41_20095</name>
</gene>
<feature type="transmembrane region" description="Helical" evidence="1">
    <location>
        <begin position="196"/>
        <end position="214"/>
    </location>
</feature>
<evidence type="ECO:0000313" key="3">
    <source>
        <dbReference type="Proteomes" id="UP000315369"/>
    </source>
</evidence>
<reference evidence="2 3" key="1">
    <citation type="submission" date="2019-06" db="EMBL/GenBank/DDBJ databases">
        <authorList>
            <person name="Livingstone P."/>
            <person name="Whitworth D."/>
        </authorList>
    </citation>
    <scope>NUCLEOTIDE SEQUENCE [LARGE SCALE GENOMIC DNA]</scope>
    <source>
        <strain evidence="2 3">AM401</strain>
    </source>
</reference>
<name>A0A540WYV2_9BACT</name>
<sequence>MHITLEPTGFDGHYRLPRDGEPPAAAAFFPTARTLLWRARSSFDEHVRLSTGEWLKDLTGTVCIEIGQSIEMEGKRCGGLIRAFSPRGEGERTFHVDLRVSPDAFERLLGPAYVGRLPIIAIVMDEGAAMQHTLAEGIKWDNAQHGWVEVVWWDFWFKLTQASDAEIDASKSLPTATQADAVQQQLGLLARQLGCLLWLGGSGVTLLGILLWTLRG</sequence>
<evidence type="ECO:0000256" key="1">
    <source>
        <dbReference type="SAM" id="Phobius"/>
    </source>
</evidence>
<dbReference type="EMBL" id="VIFM01000075">
    <property type="protein sequence ID" value="TQF14189.1"/>
    <property type="molecule type" value="Genomic_DNA"/>
</dbReference>